<dbReference type="Proteomes" id="UP000607653">
    <property type="component" value="Unassembled WGS sequence"/>
</dbReference>
<accession>A0A822YEP0</accession>
<dbReference type="AlphaFoldDB" id="A0A822YEP0"/>
<proteinExistence type="predicted"/>
<organism evidence="1 2">
    <name type="scientific">Nelumbo nucifera</name>
    <name type="common">Sacred lotus</name>
    <dbReference type="NCBI Taxonomy" id="4432"/>
    <lineage>
        <taxon>Eukaryota</taxon>
        <taxon>Viridiplantae</taxon>
        <taxon>Streptophyta</taxon>
        <taxon>Embryophyta</taxon>
        <taxon>Tracheophyta</taxon>
        <taxon>Spermatophyta</taxon>
        <taxon>Magnoliopsida</taxon>
        <taxon>Proteales</taxon>
        <taxon>Nelumbonaceae</taxon>
        <taxon>Nelumbo</taxon>
    </lineage>
</organism>
<comment type="caution">
    <text evidence="1">The sequence shown here is derived from an EMBL/GenBank/DDBJ whole genome shotgun (WGS) entry which is preliminary data.</text>
</comment>
<evidence type="ECO:0000313" key="1">
    <source>
        <dbReference type="EMBL" id="DAD32634.1"/>
    </source>
</evidence>
<reference evidence="1 2" key="1">
    <citation type="journal article" date="2020" name="Mol. Biol. Evol.">
        <title>Distinct Expression and Methylation Patterns for Genes with Different Fates following a Single Whole-Genome Duplication in Flowering Plants.</title>
        <authorList>
            <person name="Shi T."/>
            <person name="Rahmani R.S."/>
            <person name="Gugger P.F."/>
            <person name="Wang M."/>
            <person name="Li H."/>
            <person name="Zhang Y."/>
            <person name="Li Z."/>
            <person name="Wang Q."/>
            <person name="Van de Peer Y."/>
            <person name="Marchal K."/>
            <person name="Chen J."/>
        </authorList>
    </citation>
    <scope>NUCLEOTIDE SEQUENCE [LARGE SCALE GENOMIC DNA]</scope>
    <source>
        <tissue evidence="1">Leaf</tissue>
    </source>
</reference>
<dbReference type="PANTHER" id="PTHR46817">
    <property type="entry name" value="PHOSPHOINOSITIDE PHOSPHATASE SAC9-RELATED"/>
    <property type="match status" value="1"/>
</dbReference>
<gene>
    <name evidence="1" type="ORF">HUJ06_011485</name>
</gene>
<dbReference type="PANTHER" id="PTHR46817:SF1">
    <property type="entry name" value="SAC DOMAIN-CONTAINING PROTEIN"/>
    <property type="match status" value="1"/>
</dbReference>
<protein>
    <submittedName>
        <fullName evidence="1">Uncharacterized protein</fullName>
    </submittedName>
</protein>
<name>A0A822YEP0_NELNU</name>
<sequence length="67" mass="7395">MTCSLTIRCLSRSCMFLVFIAVGLRDTSVVVVILDTGEVYIVASLSTRSDTQVIYIDPTTRLLCYNG</sequence>
<evidence type="ECO:0000313" key="2">
    <source>
        <dbReference type="Proteomes" id="UP000607653"/>
    </source>
</evidence>
<dbReference type="EMBL" id="DUZY01000003">
    <property type="protein sequence ID" value="DAD32634.1"/>
    <property type="molecule type" value="Genomic_DNA"/>
</dbReference>
<keyword evidence="2" id="KW-1185">Reference proteome</keyword>